<sequence>MFRFCHACHIHDKKLVHTPPLPSSPPFTLPCKCISERQNDGFYKTVTFQRLETFYHKSYAFYDHVVHPDFLNSSMWMATKDPAIVIPPTSYNLTMSTTDYSIVQNIRNLVSSRPDVSFCLKERSAPTTSLLRLYPLAS</sequence>
<organism evidence="1">
    <name type="scientific">Rhizophagus irregularis (strain DAOM 181602 / DAOM 197198 / MUCL 43194)</name>
    <name type="common">Arbuscular mycorrhizal fungus</name>
    <name type="synonym">Glomus intraradices</name>
    <dbReference type="NCBI Taxonomy" id="747089"/>
    <lineage>
        <taxon>Eukaryota</taxon>
        <taxon>Fungi</taxon>
        <taxon>Fungi incertae sedis</taxon>
        <taxon>Mucoromycota</taxon>
        <taxon>Glomeromycotina</taxon>
        <taxon>Glomeromycetes</taxon>
        <taxon>Glomerales</taxon>
        <taxon>Glomeraceae</taxon>
        <taxon>Rhizophagus</taxon>
    </lineage>
</organism>
<dbReference type="AlphaFoldDB" id="U9UND3"/>
<name>U9UND3_RHIID</name>
<accession>U9UND3</accession>
<dbReference type="HOGENOM" id="CLU_1856333_0_0_1"/>
<protein>
    <submittedName>
        <fullName evidence="1">Uncharacterized protein</fullName>
    </submittedName>
</protein>
<evidence type="ECO:0000313" key="1">
    <source>
        <dbReference type="EMBL" id="ESA21212.1"/>
    </source>
</evidence>
<proteinExistence type="predicted"/>
<reference evidence="1" key="1">
    <citation type="submission" date="2013-07" db="EMBL/GenBank/DDBJ databases">
        <title>The genome of an arbuscular mycorrhizal fungus provides insights into the evolution of the oldest plant symbiosis.</title>
        <authorList>
            <consortium name="DOE Joint Genome Institute"/>
            <person name="Tisserant E."/>
            <person name="Malbreil M."/>
            <person name="Kuo A."/>
            <person name="Kohler A."/>
            <person name="Symeonidi A."/>
            <person name="Balestrini R."/>
            <person name="Charron P."/>
            <person name="Duensing N."/>
            <person name="Frei-dit-Frey N."/>
            <person name="Gianinazzi-Pearson V."/>
            <person name="Gilbert B."/>
            <person name="Handa Y."/>
            <person name="Hijri M."/>
            <person name="Kaul R."/>
            <person name="Kawaguchi M."/>
            <person name="Krajinski F."/>
            <person name="Lammers P."/>
            <person name="Lapierre D."/>
            <person name="Masclaux F.G."/>
            <person name="Murat C."/>
            <person name="Morin E."/>
            <person name="Ndikumana S."/>
            <person name="Pagni M."/>
            <person name="Petitpierre D."/>
            <person name="Requena N."/>
            <person name="Rosikiewicz P."/>
            <person name="Riley R."/>
            <person name="Saito K."/>
            <person name="San Clemente H."/>
            <person name="Shapiro H."/>
            <person name="van Tuinen D."/>
            <person name="Becard G."/>
            <person name="Bonfante P."/>
            <person name="Paszkowski U."/>
            <person name="Shachar-Hill Y."/>
            <person name="Young J.P."/>
            <person name="Sanders I.R."/>
            <person name="Henrissat B."/>
            <person name="Rensing S.A."/>
            <person name="Grigoriev I.V."/>
            <person name="Corradi N."/>
            <person name="Roux C."/>
            <person name="Martin F."/>
        </authorList>
    </citation>
    <scope>NUCLEOTIDE SEQUENCE</scope>
    <source>
        <strain evidence="1">DAOM 197198</strain>
    </source>
</reference>
<dbReference type="EMBL" id="KI276634">
    <property type="protein sequence ID" value="ESA21212.1"/>
    <property type="molecule type" value="Genomic_DNA"/>
</dbReference>
<gene>
    <name evidence="1" type="ORF">GLOINDRAFT_17726</name>
</gene>